<dbReference type="Gene3D" id="3.40.50.300">
    <property type="entry name" value="P-loop containing nucleotide triphosphate hydrolases"/>
    <property type="match status" value="1"/>
</dbReference>
<dbReference type="InterPro" id="IPR027417">
    <property type="entry name" value="P-loop_NTPase"/>
</dbReference>
<evidence type="ECO:0000259" key="2">
    <source>
        <dbReference type="Pfam" id="PF00931"/>
    </source>
</evidence>
<dbReference type="Pfam" id="PF00931">
    <property type="entry name" value="NB-ARC"/>
    <property type="match status" value="1"/>
</dbReference>
<feature type="domain" description="NB-ARC" evidence="2">
    <location>
        <begin position="23"/>
        <end position="61"/>
    </location>
</feature>
<sequence length="62" mass="6799">MEAPPPMGREMPARPITGQPTFEKDVKEILDCINNDEFGVIGIHGMDGVGKATLMQHVNNHI</sequence>
<dbReference type="SUPFAM" id="SSF52540">
    <property type="entry name" value="P-loop containing nucleoside triphosphate hydrolases"/>
    <property type="match status" value="1"/>
</dbReference>
<accession>U5D1R8</accession>
<dbReference type="InterPro" id="IPR002182">
    <property type="entry name" value="NB-ARC"/>
</dbReference>
<dbReference type="Gramene" id="ERN19541">
    <property type="protein sequence ID" value="ERN19541"/>
    <property type="gene ID" value="AMTR_s00062p00066650"/>
</dbReference>
<organism evidence="3 4">
    <name type="scientific">Amborella trichopoda</name>
    <dbReference type="NCBI Taxonomy" id="13333"/>
    <lineage>
        <taxon>Eukaryota</taxon>
        <taxon>Viridiplantae</taxon>
        <taxon>Streptophyta</taxon>
        <taxon>Embryophyta</taxon>
        <taxon>Tracheophyta</taxon>
        <taxon>Spermatophyta</taxon>
        <taxon>Magnoliopsida</taxon>
        <taxon>Amborellales</taxon>
        <taxon>Amborellaceae</taxon>
        <taxon>Amborella</taxon>
    </lineage>
</organism>
<dbReference type="GO" id="GO:0043531">
    <property type="term" value="F:ADP binding"/>
    <property type="evidence" value="ECO:0007669"/>
    <property type="project" value="InterPro"/>
</dbReference>
<dbReference type="AlphaFoldDB" id="U5D1R8"/>
<name>U5D1R8_AMBTC</name>
<evidence type="ECO:0000256" key="1">
    <source>
        <dbReference type="SAM" id="MobiDB-lite"/>
    </source>
</evidence>
<evidence type="ECO:0000313" key="3">
    <source>
        <dbReference type="EMBL" id="ERN19541.1"/>
    </source>
</evidence>
<proteinExistence type="predicted"/>
<feature type="region of interest" description="Disordered" evidence="1">
    <location>
        <begin position="1"/>
        <end position="20"/>
    </location>
</feature>
<keyword evidence="4" id="KW-1185">Reference proteome</keyword>
<protein>
    <recommendedName>
        <fullName evidence="2">NB-ARC domain-containing protein</fullName>
    </recommendedName>
</protein>
<evidence type="ECO:0000313" key="4">
    <source>
        <dbReference type="Proteomes" id="UP000017836"/>
    </source>
</evidence>
<dbReference type="EMBL" id="KI392068">
    <property type="protein sequence ID" value="ERN19541.1"/>
    <property type="molecule type" value="Genomic_DNA"/>
</dbReference>
<dbReference type="Proteomes" id="UP000017836">
    <property type="component" value="Unassembled WGS sequence"/>
</dbReference>
<reference evidence="4" key="1">
    <citation type="journal article" date="2013" name="Science">
        <title>The Amborella genome and the evolution of flowering plants.</title>
        <authorList>
            <consortium name="Amborella Genome Project"/>
        </authorList>
    </citation>
    <scope>NUCLEOTIDE SEQUENCE [LARGE SCALE GENOMIC DNA]</scope>
</reference>
<dbReference type="HOGENOM" id="CLU_2907091_0_0_1"/>
<gene>
    <name evidence="3" type="ORF">AMTR_s00062p00066650</name>
</gene>